<feature type="compositionally biased region" description="Low complexity" evidence="9">
    <location>
        <begin position="383"/>
        <end position="406"/>
    </location>
</feature>
<dbReference type="Gene3D" id="3.40.50.1400">
    <property type="match status" value="2"/>
</dbReference>
<reference evidence="11" key="1">
    <citation type="journal article" date="2019" name="Int. J. Syst. Evol. Microbiol.">
        <title>The Global Catalogue of Microorganisms (GCM) 10K type strain sequencing project: providing services to taxonomists for standard genome sequencing and annotation.</title>
        <authorList>
            <consortium name="The Broad Institute Genomics Platform"/>
            <consortium name="The Broad Institute Genome Sequencing Center for Infectious Disease"/>
            <person name="Wu L."/>
            <person name="Ma J."/>
        </authorList>
    </citation>
    <scope>NUCLEOTIDE SEQUENCE [LARGE SCALE GENOMIC DNA]</scope>
    <source>
        <strain evidence="11">JCM 16961</strain>
    </source>
</reference>
<comment type="subcellular location">
    <subcellularLocation>
        <location evidence="7">Cytoplasm</location>
    </subcellularLocation>
</comment>
<dbReference type="InterPro" id="IPR033644">
    <property type="entry name" value="Ferrochelatase_C"/>
</dbReference>
<dbReference type="CDD" id="cd00419">
    <property type="entry name" value="Ferrochelatase_C"/>
    <property type="match status" value="1"/>
</dbReference>
<dbReference type="EMBL" id="BAABCJ010000001">
    <property type="protein sequence ID" value="GAA3696929.1"/>
    <property type="molecule type" value="Genomic_DNA"/>
</dbReference>
<keyword evidence="7" id="KW-0963">Cytoplasm</keyword>
<feature type="binding site" evidence="7">
    <location>
        <position position="63"/>
    </location>
    <ligand>
        <name>Fe-coproporphyrin III</name>
        <dbReference type="ChEBI" id="CHEBI:68438"/>
    </ligand>
</feature>
<dbReference type="RefSeq" id="WP_344880106.1">
    <property type="nucleotide sequence ID" value="NZ_BAABCJ010000001.1"/>
</dbReference>
<keyword evidence="5 7" id="KW-0627">Porphyrin biosynthesis</keyword>
<evidence type="ECO:0000256" key="1">
    <source>
        <dbReference type="ARBA" id="ARBA00004744"/>
    </source>
</evidence>
<feature type="binding site" evidence="7">
    <location>
        <position position="294"/>
    </location>
    <ligand>
        <name>Fe(2+)</name>
        <dbReference type="ChEBI" id="CHEBI:29033"/>
    </ligand>
</feature>
<feature type="binding site" evidence="7">
    <location>
        <position position="199"/>
    </location>
    <ligand>
        <name>Fe(2+)</name>
        <dbReference type="ChEBI" id="CHEBI:29033"/>
    </ligand>
</feature>
<comment type="pathway">
    <text evidence="1 7">Porphyrin-containing compound metabolism; protoheme biosynthesis.</text>
</comment>
<gene>
    <name evidence="7" type="primary">cpfC</name>
    <name evidence="10" type="ORF">GCM10022377_07290</name>
</gene>
<evidence type="ECO:0000256" key="9">
    <source>
        <dbReference type="SAM" id="MobiDB-lite"/>
    </source>
</evidence>
<dbReference type="EC" id="4.99.1.9" evidence="7"/>
<dbReference type="SUPFAM" id="SSF53800">
    <property type="entry name" value="Chelatase"/>
    <property type="match status" value="1"/>
</dbReference>
<dbReference type="PANTHER" id="PTHR11108:SF1">
    <property type="entry name" value="FERROCHELATASE, MITOCHONDRIAL"/>
    <property type="match status" value="1"/>
</dbReference>
<evidence type="ECO:0000256" key="5">
    <source>
        <dbReference type="ARBA" id="ARBA00023244"/>
    </source>
</evidence>
<evidence type="ECO:0000256" key="2">
    <source>
        <dbReference type="ARBA" id="ARBA00023004"/>
    </source>
</evidence>
<keyword evidence="4 7" id="KW-0456">Lyase</keyword>
<keyword evidence="2 7" id="KW-0408">Iron</keyword>
<comment type="caution">
    <text evidence="7">Lacks conserved residue(s) required for the propagation of feature annotation.</text>
</comment>
<evidence type="ECO:0000256" key="8">
    <source>
        <dbReference type="RuleBase" id="RU004185"/>
    </source>
</evidence>
<dbReference type="HAMAP" id="MF_00323">
    <property type="entry name" value="Ferrochelatase"/>
    <property type="match status" value="1"/>
</dbReference>
<feature type="binding site" evidence="7">
    <location>
        <position position="132"/>
    </location>
    <ligand>
        <name>Fe-coproporphyrin III</name>
        <dbReference type="ChEBI" id="CHEBI:68438"/>
    </ligand>
</feature>
<dbReference type="InterPro" id="IPR033659">
    <property type="entry name" value="Ferrochelatase_N"/>
</dbReference>
<name>A0ABP7CYR5_9MICC</name>
<dbReference type="InterPro" id="IPR001015">
    <property type="entry name" value="Ferrochelatase"/>
</dbReference>
<dbReference type="Pfam" id="PF00762">
    <property type="entry name" value="Ferrochelatase"/>
    <property type="match status" value="1"/>
</dbReference>
<evidence type="ECO:0000256" key="6">
    <source>
        <dbReference type="ARBA" id="ARBA00024536"/>
    </source>
</evidence>
<evidence type="ECO:0000313" key="10">
    <source>
        <dbReference type="EMBL" id="GAA3696929.1"/>
    </source>
</evidence>
<evidence type="ECO:0000256" key="4">
    <source>
        <dbReference type="ARBA" id="ARBA00023239"/>
    </source>
</evidence>
<sequence length="406" mass="43568">MSRAENQTTEGLGYDAVLLASFGGPEGQDDVIPFLRNVTAGRGIPDERLEEVATHYRANGGVSPINEQNRDLLAALEAEIARRDWSLPLYWGNRNWDPYIPEALQQMYDDGHRRVLMLVTSAYAGYSSCCQYREDIAQAYEKTGLEGKIDVVKIRQFFYDRAFIAPFQEALAAGLEDVRAQLAAKGEPDAQPKVVFVTHSIPTAVADAQGPDHVKAEYGTDAYTAQHLAVARTLMETVPEAAGLEHSLVFQSRSGAPTTPWLEPDINDAIEEYAAAGTRGVVVMPIGFVSDHMEVKWDLDTEARDTAAELGLAFHRAPTPGTHAAFVGGLVDIVAEQLHGAGGQAPARGEQVVPGDWGDICCVTGCRPMLTARSGARRPVAESAPAPSDSAPSDSAPSAQAGPASR</sequence>
<dbReference type="Proteomes" id="UP001501536">
    <property type="component" value="Unassembled WGS sequence"/>
</dbReference>
<organism evidence="10 11">
    <name type="scientific">Zhihengliuella alba</name>
    <dbReference type="NCBI Taxonomy" id="547018"/>
    <lineage>
        <taxon>Bacteria</taxon>
        <taxon>Bacillati</taxon>
        <taxon>Actinomycetota</taxon>
        <taxon>Actinomycetes</taxon>
        <taxon>Micrococcales</taxon>
        <taxon>Micrococcaceae</taxon>
        <taxon>Zhihengliuella</taxon>
    </lineage>
</organism>
<dbReference type="CDD" id="cd03411">
    <property type="entry name" value="Ferrochelatase_N"/>
    <property type="match status" value="1"/>
</dbReference>
<proteinExistence type="inferred from homology"/>
<evidence type="ECO:0000256" key="3">
    <source>
        <dbReference type="ARBA" id="ARBA00023133"/>
    </source>
</evidence>
<keyword evidence="7" id="KW-0479">Metal-binding</keyword>
<comment type="similarity">
    <text evidence="7 8">Belongs to the ferrochelatase family.</text>
</comment>
<keyword evidence="11" id="KW-1185">Reference proteome</keyword>
<comment type="function">
    <text evidence="7">Involved in coproporphyrin-dependent heme b biosynthesis. Catalyzes the insertion of ferrous iron into coproporphyrin III to form Fe-coproporphyrin III.</text>
</comment>
<evidence type="ECO:0000313" key="11">
    <source>
        <dbReference type="Proteomes" id="UP001501536"/>
    </source>
</evidence>
<dbReference type="NCBIfam" id="NF000689">
    <property type="entry name" value="PRK00035.2-1"/>
    <property type="match status" value="1"/>
</dbReference>
<comment type="catalytic activity">
    <reaction evidence="6">
        <text>Fe-coproporphyrin III + 2 H(+) = coproporphyrin III + Fe(2+)</text>
        <dbReference type="Rhea" id="RHEA:49572"/>
        <dbReference type="ChEBI" id="CHEBI:15378"/>
        <dbReference type="ChEBI" id="CHEBI:29033"/>
        <dbReference type="ChEBI" id="CHEBI:68438"/>
        <dbReference type="ChEBI" id="CHEBI:131725"/>
        <dbReference type="EC" id="4.99.1.9"/>
    </reaction>
    <physiologicalReaction direction="right-to-left" evidence="6">
        <dbReference type="Rhea" id="RHEA:49574"/>
    </physiologicalReaction>
</comment>
<protein>
    <recommendedName>
        <fullName evidence="7">Coproporphyrin III ferrochelatase</fullName>
        <ecNumber evidence="7">4.99.1.9</ecNumber>
    </recommendedName>
</protein>
<accession>A0ABP7CYR5</accession>
<keyword evidence="3 7" id="KW-0350">Heme biosynthesis</keyword>
<evidence type="ECO:0000256" key="7">
    <source>
        <dbReference type="HAMAP-Rule" id="MF_00323"/>
    </source>
</evidence>
<dbReference type="PANTHER" id="PTHR11108">
    <property type="entry name" value="FERROCHELATASE"/>
    <property type="match status" value="1"/>
</dbReference>
<comment type="caution">
    <text evidence="10">The sequence shown here is derived from an EMBL/GenBank/DDBJ whole genome shotgun (WGS) entry which is preliminary data.</text>
</comment>
<feature type="region of interest" description="Disordered" evidence="9">
    <location>
        <begin position="373"/>
        <end position="406"/>
    </location>
</feature>